<keyword evidence="3" id="KW-1185">Reference proteome</keyword>
<comment type="caution">
    <text evidence="2">The sequence shown here is derived from an EMBL/GenBank/DDBJ whole genome shotgun (WGS) entry which is preliminary data.</text>
</comment>
<evidence type="ECO:0000256" key="1">
    <source>
        <dbReference type="SAM" id="MobiDB-lite"/>
    </source>
</evidence>
<dbReference type="Proteomes" id="UP001473302">
    <property type="component" value="Unassembled WGS sequence"/>
</dbReference>
<feature type="compositionally biased region" description="Basic and acidic residues" evidence="1">
    <location>
        <begin position="116"/>
        <end position="126"/>
    </location>
</feature>
<name>A0ABP9YJM8_9FUNG</name>
<feature type="compositionally biased region" description="Polar residues" evidence="1">
    <location>
        <begin position="34"/>
        <end position="51"/>
    </location>
</feature>
<gene>
    <name evidence="2" type="ORF">MFLAVUS_000414</name>
</gene>
<reference evidence="2 3" key="1">
    <citation type="submission" date="2024-04" db="EMBL/GenBank/DDBJ databases">
        <title>genome sequences of Mucor flavus KT1a and Helicostylum pulchrum KT1b strains isolated from the surface of a dry-aged beef.</title>
        <authorList>
            <person name="Toyotome T."/>
            <person name="Hosono M."/>
            <person name="Torimaru M."/>
            <person name="Fukuda K."/>
            <person name="Mikami N."/>
        </authorList>
    </citation>
    <scope>NUCLEOTIDE SEQUENCE [LARGE SCALE GENOMIC DNA]</scope>
    <source>
        <strain evidence="2 3">KT1a</strain>
    </source>
</reference>
<feature type="region of interest" description="Disordered" evidence="1">
    <location>
        <begin position="116"/>
        <end position="158"/>
    </location>
</feature>
<organism evidence="2 3">
    <name type="scientific">Mucor flavus</name>
    <dbReference type="NCBI Taxonomy" id="439312"/>
    <lineage>
        <taxon>Eukaryota</taxon>
        <taxon>Fungi</taxon>
        <taxon>Fungi incertae sedis</taxon>
        <taxon>Mucoromycota</taxon>
        <taxon>Mucoromycotina</taxon>
        <taxon>Mucoromycetes</taxon>
        <taxon>Mucorales</taxon>
        <taxon>Mucorineae</taxon>
        <taxon>Mucoraceae</taxon>
        <taxon>Mucor</taxon>
    </lineage>
</organism>
<feature type="compositionally biased region" description="Basic and acidic residues" evidence="1">
    <location>
        <begin position="1"/>
        <end position="21"/>
    </location>
</feature>
<sequence length="484" mass="55292">MERAKSVETDPSPEHYTRKEGLSTPFKKTMPSKGPQTLTKNSLTSKAYQSRQECDETDPSPEHYTRKEGLSTLFKKTMPSKEPQTLNKLKRHMEHEILQTQTVMTTRLNKRLRQEAEEDAINKDENSQSSQPSQSTESSQESQSSQTPYVSESDSSQDNNDLLKPMWIIDGNNLSRLLIEFRSQCYRKSLFEETLAVTEKMALNHVYLLNQSNDCFAYCSDLNSMKSKLIEYFEINKFYRKASDEETKLVNDVAYSKANGTAMEAKNLAIGQLTNVELEVYATALFNLTTNYDNSFDLGTVDESLFIDLALNPFIKAVLPISHKLQRSGHFTPLEGDSDLRPDMKFYSAIDGVRFDCLLLEVKCPRSTCKDDLYKLSVEMQLILNRFIEHGANSPAVYGVLVYGFSCSIYKMNLVAPKVYTMVKIRMCFLPRCSEDFHVVINTLSSFLQLRDLVCEQIQLIAENKHKISDILGWVCNPIMDIEQ</sequence>
<feature type="compositionally biased region" description="Polar residues" evidence="1">
    <location>
        <begin position="149"/>
        <end position="158"/>
    </location>
</feature>
<feature type="region of interest" description="Disordered" evidence="1">
    <location>
        <begin position="1"/>
        <end position="83"/>
    </location>
</feature>
<evidence type="ECO:0000313" key="2">
    <source>
        <dbReference type="EMBL" id="GAA5807064.1"/>
    </source>
</evidence>
<proteinExistence type="predicted"/>
<evidence type="ECO:0000313" key="3">
    <source>
        <dbReference type="Proteomes" id="UP001473302"/>
    </source>
</evidence>
<feature type="compositionally biased region" description="Basic and acidic residues" evidence="1">
    <location>
        <begin position="60"/>
        <end position="69"/>
    </location>
</feature>
<protein>
    <submittedName>
        <fullName evidence="2">Uncharacterized protein</fullName>
    </submittedName>
</protein>
<feature type="compositionally biased region" description="Low complexity" evidence="1">
    <location>
        <begin position="127"/>
        <end position="148"/>
    </location>
</feature>
<accession>A0ABP9YJM8</accession>
<dbReference type="EMBL" id="BAABUK010000002">
    <property type="protein sequence ID" value="GAA5807064.1"/>
    <property type="molecule type" value="Genomic_DNA"/>
</dbReference>